<dbReference type="InterPro" id="IPR024747">
    <property type="entry name" value="Pyridox_Oxase-rel"/>
</dbReference>
<sequence>MAINQEVEMTDAEIDDFLARHETGVLSLARADVPYAIPISYGYDDGEREMYLRLVSTAESEKRDFLDSRPDARLVVYDEADSVYRSVIATGALENIPPSKLSPDEIAQYGRAKRPLFEIWAQGKDELDIELYRLTPESIDGRRTEVDRSE</sequence>
<dbReference type="InterPro" id="IPR012349">
    <property type="entry name" value="Split_barrel_FMN-bd"/>
</dbReference>
<evidence type="ECO:0000313" key="2">
    <source>
        <dbReference type="Proteomes" id="UP000281431"/>
    </source>
</evidence>
<dbReference type="Proteomes" id="UP000281431">
    <property type="component" value="Unassembled WGS sequence"/>
</dbReference>
<protein>
    <submittedName>
        <fullName evidence="1">Pyridoxamine 5'-phosphate oxidase family protein</fullName>
    </submittedName>
</protein>
<dbReference type="Pfam" id="PF12900">
    <property type="entry name" value="Pyridox_ox_2"/>
    <property type="match status" value="1"/>
</dbReference>
<reference evidence="1 2" key="1">
    <citation type="submission" date="2018-10" db="EMBL/GenBank/DDBJ databases">
        <title>Natrarchaeobius chitinivorans gen. nov., sp. nov., and Natrarchaeobius haloalkaliphilus sp. nov., alkaliphilic, chitin-utilizing haloarchaea from hypersaline alkaline lakes.</title>
        <authorList>
            <person name="Sorokin D.Y."/>
            <person name="Elcheninov A.G."/>
            <person name="Kostrikina N.A."/>
            <person name="Bale N.J."/>
            <person name="Sinninghe Damste J.S."/>
            <person name="Khijniak T.V."/>
            <person name="Kublanov I.V."/>
            <person name="Toshchakov S.V."/>
        </authorList>
    </citation>
    <scope>NUCLEOTIDE SEQUENCE [LARGE SCALE GENOMIC DNA]</scope>
    <source>
        <strain evidence="1 2">AArcht7</strain>
    </source>
</reference>
<gene>
    <name evidence="1" type="ORF">EA472_17325</name>
</gene>
<accession>A0A3N6PJA9</accession>
<dbReference type="OrthoDB" id="953at2157"/>
<dbReference type="EMBL" id="REFZ01000014">
    <property type="protein sequence ID" value="RQG98565.1"/>
    <property type="molecule type" value="Genomic_DNA"/>
</dbReference>
<comment type="caution">
    <text evidence="1">The sequence shown here is derived from an EMBL/GenBank/DDBJ whole genome shotgun (WGS) entry which is preliminary data.</text>
</comment>
<dbReference type="SUPFAM" id="SSF50475">
    <property type="entry name" value="FMN-binding split barrel"/>
    <property type="match status" value="1"/>
</dbReference>
<dbReference type="Gene3D" id="2.30.110.10">
    <property type="entry name" value="Electron Transport, Fmn-binding Protein, Chain A"/>
    <property type="match status" value="1"/>
</dbReference>
<dbReference type="AlphaFoldDB" id="A0A3N6PJA9"/>
<keyword evidence="2" id="KW-1185">Reference proteome</keyword>
<evidence type="ECO:0000313" key="1">
    <source>
        <dbReference type="EMBL" id="RQG98565.1"/>
    </source>
</evidence>
<name>A0A3N6PJA9_NATCH</name>
<proteinExistence type="predicted"/>
<organism evidence="1 2">
    <name type="scientific">Natrarchaeobius chitinivorans</name>
    <dbReference type="NCBI Taxonomy" id="1679083"/>
    <lineage>
        <taxon>Archaea</taxon>
        <taxon>Methanobacteriati</taxon>
        <taxon>Methanobacteriota</taxon>
        <taxon>Stenosarchaea group</taxon>
        <taxon>Halobacteria</taxon>
        <taxon>Halobacteriales</taxon>
        <taxon>Natrialbaceae</taxon>
        <taxon>Natrarchaeobius</taxon>
    </lineage>
</organism>